<evidence type="ECO:0000313" key="3">
    <source>
        <dbReference type="EMBL" id="SMA33223.1"/>
    </source>
</evidence>
<proteinExistence type="predicted"/>
<keyword evidence="1" id="KW-0175">Coiled coil</keyword>
<feature type="compositionally biased region" description="Low complexity" evidence="2">
    <location>
        <begin position="81"/>
        <end position="108"/>
    </location>
</feature>
<feature type="region of interest" description="Disordered" evidence="2">
    <location>
        <begin position="80"/>
        <end position="114"/>
    </location>
</feature>
<dbReference type="AlphaFoldDB" id="A0A1X7AEN1"/>
<evidence type="ECO:0000256" key="1">
    <source>
        <dbReference type="SAM" id="Coils"/>
    </source>
</evidence>
<dbReference type="Proteomes" id="UP000196573">
    <property type="component" value="Unassembled WGS sequence"/>
</dbReference>
<feature type="coiled-coil region" evidence="1">
    <location>
        <begin position="13"/>
        <end position="40"/>
    </location>
</feature>
<accession>A0A1X7AEN1</accession>
<dbReference type="EMBL" id="FWPT01000001">
    <property type="protein sequence ID" value="SMA33223.1"/>
    <property type="molecule type" value="Genomic_DNA"/>
</dbReference>
<protein>
    <submittedName>
        <fullName evidence="3">Uncharacterized protein</fullName>
    </submittedName>
</protein>
<keyword evidence="4" id="KW-1185">Reference proteome</keyword>
<dbReference type="RefSeq" id="WP_087106085.1">
    <property type="nucleotide sequence ID" value="NZ_CBCSCN010000019.1"/>
</dbReference>
<reference evidence="3 4" key="1">
    <citation type="submission" date="2017-03" db="EMBL/GenBank/DDBJ databases">
        <authorList>
            <person name="Afonso C.L."/>
            <person name="Miller P.J."/>
            <person name="Scott M.A."/>
            <person name="Spackman E."/>
            <person name="Goraichik I."/>
            <person name="Dimitrov K.M."/>
            <person name="Suarez D.L."/>
            <person name="Swayne D.E."/>
        </authorList>
    </citation>
    <scope>NUCLEOTIDE SEQUENCE [LARGE SCALE GENOMIC DNA]</scope>
    <source>
        <strain evidence="3">SB41UT1</strain>
    </source>
</reference>
<evidence type="ECO:0000313" key="4">
    <source>
        <dbReference type="Proteomes" id="UP000196573"/>
    </source>
</evidence>
<feature type="region of interest" description="Disordered" evidence="2">
    <location>
        <begin position="45"/>
        <end position="67"/>
    </location>
</feature>
<evidence type="ECO:0000256" key="2">
    <source>
        <dbReference type="SAM" id="MobiDB-lite"/>
    </source>
</evidence>
<gene>
    <name evidence="3" type="ORF">EHSB41UT_00241</name>
</gene>
<organism evidence="3 4">
    <name type="scientific">Parendozoicomonas haliclonae</name>
    <dbReference type="NCBI Taxonomy" id="1960125"/>
    <lineage>
        <taxon>Bacteria</taxon>
        <taxon>Pseudomonadati</taxon>
        <taxon>Pseudomonadota</taxon>
        <taxon>Gammaproteobacteria</taxon>
        <taxon>Oceanospirillales</taxon>
        <taxon>Endozoicomonadaceae</taxon>
        <taxon>Parendozoicomonas</taxon>
    </lineage>
</organism>
<name>A0A1X7AEN1_9GAMM</name>
<sequence length="114" mass="12533">MFNFWPFNIKRKREEHRREIERMEIEFQLIREEAKKALEVSAARHNGRLARKDNQSRVVATQHQQADTTTAFVAGTMVADSGSCSPSSSGSSSSYSSSSYDSGSSFSSSGGGDC</sequence>